<dbReference type="RefSeq" id="XP_073803669.1">
    <property type="nucleotide sequence ID" value="XM_073947568.1"/>
</dbReference>
<sequence>MHINNRNVICVFQHYGALGSCSLKKMYLIVEFIHEGSTGPVAKSWYSEGHSWWPPYKEIDRVLKSVRLMEAPQPDKGWTKHQARILHESASFDKISKKWKQACYTSDISESEMPAKRIPKKKIYTSDDEPCDTPHKKKKLNKEKSLPTPRVPPAPKAPTPPRHIRAKGPLVRPQLTSCKTINSFCNSFVRDQQKATEKQQQACFETPSTSQVSAPDVPVRFCQEVEHQDTWDKPQPENQEDTFSVLRPLQDRAPHNTYSVQDPKPSADQRKMQTPVFPISMSHVNEQEDAWGDHPSSYREDTTSELRPSSTQARAKNASGISRWSCISSQCTPVERAILEKLNELDMKITHLTSVVQSLAPRSSGQMVVDTEDDTFPIETMEDLEQLEWQLAEKPMMEKMMKRLSIRGGQTLKKTIWRVASKVFGPVAKQLNWCGRGDKRGLKNTNIGTLVIGAAMRNPVLPSPTEAEAEKYLKDFLRLAPGRMAS</sequence>
<dbReference type="RefSeq" id="XP_073803666.1">
    <property type="nucleotide sequence ID" value="XM_073947565.1"/>
</dbReference>
<dbReference type="PANTHER" id="PTHR34153:SF2">
    <property type="entry name" value="SI:CH211-262H13.3-RELATED"/>
    <property type="match status" value="1"/>
</dbReference>
<dbReference type="PANTHER" id="PTHR34153">
    <property type="entry name" value="SI:CH211-262H13.3-RELATED-RELATED"/>
    <property type="match status" value="1"/>
</dbReference>
<organism evidence="1 2">
    <name type="scientific">Danio rerio</name>
    <name type="common">Zebrafish</name>
    <name type="synonym">Brachydanio rerio</name>
    <dbReference type="NCBI Taxonomy" id="7955"/>
    <lineage>
        <taxon>Eukaryota</taxon>
        <taxon>Metazoa</taxon>
        <taxon>Chordata</taxon>
        <taxon>Craniata</taxon>
        <taxon>Vertebrata</taxon>
        <taxon>Euteleostomi</taxon>
        <taxon>Actinopterygii</taxon>
        <taxon>Neopterygii</taxon>
        <taxon>Teleostei</taxon>
        <taxon>Ostariophysi</taxon>
        <taxon>Cypriniformes</taxon>
        <taxon>Danionidae</taxon>
        <taxon>Danioninae</taxon>
        <taxon>Danio</taxon>
    </lineage>
</organism>
<reference evidence="2" key="1">
    <citation type="submission" date="2025-08" db="UniProtKB">
        <authorList>
            <consortium name="RefSeq"/>
        </authorList>
    </citation>
    <scope>IDENTIFICATION</scope>
    <source>
        <strain evidence="2">Tuebingen</strain>
        <tissue evidence="2">Fibroblasts and whole tissue</tissue>
    </source>
</reference>
<proteinExistence type="predicted"/>
<dbReference type="GeneID" id="108183684"/>
<dbReference type="Pfam" id="PF16064">
    <property type="entry name" value="DUF4806"/>
    <property type="match status" value="1"/>
</dbReference>
<dbReference type="RefSeq" id="XP_073803668.1">
    <property type="nucleotide sequence ID" value="XM_073947567.1"/>
</dbReference>
<dbReference type="RefSeq" id="XP_068076090.2">
    <property type="nucleotide sequence ID" value="XM_068219989.2"/>
</dbReference>
<name>A0AB32TPX0_DANRE</name>
<dbReference type="RefSeq" id="XP_073803667.1">
    <property type="nucleotide sequence ID" value="XM_073947566.1"/>
</dbReference>
<dbReference type="InterPro" id="IPR032071">
    <property type="entry name" value="DUF4806"/>
</dbReference>
<dbReference type="Proteomes" id="UP000000437">
    <property type="component" value="Chromosome 4"/>
</dbReference>
<evidence type="ECO:0000313" key="2">
    <source>
        <dbReference type="RefSeq" id="XP_068076090.2"/>
    </source>
</evidence>
<keyword evidence="1" id="KW-1185">Reference proteome</keyword>
<evidence type="ECO:0000313" key="1">
    <source>
        <dbReference type="Proteomes" id="UP000000437"/>
    </source>
</evidence>
<protein>
    <submittedName>
        <fullName evidence="2">Uncharacterized protein isoform X1</fullName>
    </submittedName>
</protein>
<accession>A0AB32TPX0</accession>
<gene>
    <name evidence="2" type="primary">LOC108183684</name>
</gene>
<dbReference type="KEGG" id="dre:108183684"/>
<dbReference type="AlphaFoldDB" id="A0AB32TPX0"/>